<dbReference type="SMART" id="SM00382">
    <property type="entry name" value="AAA"/>
    <property type="match status" value="1"/>
</dbReference>
<dbReference type="Gene3D" id="3.40.50.300">
    <property type="entry name" value="P-loop containing nucleotide triphosphate hydrolases"/>
    <property type="match status" value="1"/>
</dbReference>
<dbReference type="InterPro" id="IPR027417">
    <property type="entry name" value="P-loop_NTPase"/>
</dbReference>
<dbReference type="PANTHER" id="PTHR42711">
    <property type="entry name" value="ABC TRANSPORTER ATP-BINDING PROTEIN"/>
    <property type="match status" value="1"/>
</dbReference>
<evidence type="ECO:0000256" key="1">
    <source>
        <dbReference type="ARBA" id="ARBA00004236"/>
    </source>
</evidence>
<dbReference type="GO" id="GO:0005524">
    <property type="term" value="F:ATP binding"/>
    <property type="evidence" value="ECO:0007669"/>
    <property type="project" value="UniProtKB-KW"/>
</dbReference>
<keyword evidence="8" id="KW-0472">Membrane</keyword>
<accession>X1C4V4</accession>
<dbReference type="PANTHER" id="PTHR42711:SF5">
    <property type="entry name" value="ABC TRANSPORTER ATP-BINDING PROTEIN NATA"/>
    <property type="match status" value="1"/>
</dbReference>
<reference evidence="10" key="1">
    <citation type="journal article" date="2014" name="Front. Microbiol.">
        <title>High frequency of phylogenetically diverse reductive dehalogenase-homologous genes in deep subseafloor sedimentary metagenomes.</title>
        <authorList>
            <person name="Kawai M."/>
            <person name="Futagami T."/>
            <person name="Toyoda A."/>
            <person name="Takaki Y."/>
            <person name="Nishi S."/>
            <person name="Hori S."/>
            <person name="Arai W."/>
            <person name="Tsubouchi T."/>
            <person name="Morono Y."/>
            <person name="Uchiyama I."/>
            <person name="Ito T."/>
            <person name="Fujiyama A."/>
            <person name="Inagaki F."/>
            <person name="Takami H."/>
        </authorList>
    </citation>
    <scope>NUCLEOTIDE SEQUENCE</scope>
    <source>
        <strain evidence="10">Expedition CK06-06</strain>
    </source>
</reference>
<sequence length="261" mass="29267">MTISEESDLRKGSSDNIAVEIQNLKKHFDDVKAVNDLSFKINKGEIFGLLGPNGAGKTTTIKMMIGLLKPTSGEIYVGGYNVRKDLNKIKELIGVCPQHAAIYKFLSGRENIEFFGNLHAIDKKVLKERTNELLEAVDFTEQSKRKAKKYSGGMLRQINMLMTLIGDPDILFLDEPTVGMDARVRRKTWEFIGSLKEKGKTIVLTTHYIEEAEALSDHVAIIDFGELIDLGTPKGLMEKHNVEDLEKVFLKITGRRITEGL</sequence>
<dbReference type="InterPro" id="IPR003439">
    <property type="entry name" value="ABC_transporter-like_ATP-bd"/>
</dbReference>
<evidence type="ECO:0000256" key="3">
    <source>
        <dbReference type="ARBA" id="ARBA00022448"/>
    </source>
</evidence>
<dbReference type="GO" id="GO:0005886">
    <property type="term" value="C:plasma membrane"/>
    <property type="evidence" value="ECO:0007669"/>
    <property type="project" value="UniProtKB-SubCell"/>
</dbReference>
<proteinExistence type="inferred from homology"/>
<organism evidence="10">
    <name type="scientific">marine sediment metagenome</name>
    <dbReference type="NCBI Taxonomy" id="412755"/>
    <lineage>
        <taxon>unclassified sequences</taxon>
        <taxon>metagenomes</taxon>
        <taxon>ecological metagenomes</taxon>
    </lineage>
</organism>
<dbReference type="SUPFAM" id="SSF52540">
    <property type="entry name" value="P-loop containing nucleoside triphosphate hydrolases"/>
    <property type="match status" value="1"/>
</dbReference>
<dbReference type="AlphaFoldDB" id="X1C4V4"/>
<evidence type="ECO:0000256" key="4">
    <source>
        <dbReference type="ARBA" id="ARBA00022475"/>
    </source>
</evidence>
<dbReference type="Pfam" id="PF00005">
    <property type="entry name" value="ABC_tran"/>
    <property type="match status" value="1"/>
</dbReference>
<feature type="domain" description="ABC transporter" evidence="9">
    <location>
        <begin position="19"/>
        <end position="249"/>
    </location>
</feature>
<dbReference type="PROSITE" id="PS50893">
    <property type="entry name" value="ABC_TRANSPORTER_2"/>
    <property type="match status" value="1"/>
</dbReference>
<evidence type="ECO:0000256" key="7">
    <source>
        <dbReference type="ARBA" id="ARBA00022967"/>
    </source>
</evidence>
<keyword evidence="7" id="KW-1278">Translocase</keyword>
<keyword evidence="5" id="KW-0547">Nucleotide-binding</keyword>
<dbReference type="EMBL" id="BART01026963">
    <property type="protein sequence ID" value="GAH03096.1"/>
    <property type="molecule type" value="Genomic_DNA"/>
</dbReference>
<gene>
    <name evidence="10" type="ORF">S01H4_47928</name>
</gene>
<dbReference type="FunFam" id="3.40.50.300:FF:000589">
    <property type="entry name" value="ABC transporter, ATP-binding subunit"/>
    <property type="match status" value="1"/>
</dbReference>
<dbReference type="InterPro" id="IPR003593">
    <property type="entry name" value="AAA+_ATPase"/>
</dbReference>
<evidence type="ECO:0000259" key="9">
    <source>
        <dbReference type="PROSITE" id="PS50893"/>
    </source>
</evidence>
<dbReference type="GO" id="GO:0016887">
    <property type="term" value="F:ATP hydrolysis activity"/>
    <property type="evidence" value="ECO:0007669"/>
    <property type="project" value="InterPro"/>
</dbReference>
<keyword evidence="3" id="KW-0813">Transport</keyword>
<protein>
    <recommendedName>
        <fullName evidence="9">ABC transporter domain-containing protein</fullName>
    </recommendedName>
</protein>
<comment type="caution">
    <text evidence="10">The sequence shown here is derived from an EMBL/GenBank/DDBJ whole genome shotgun (WGS) entry which is preliminary data.</text>
</comment>
<evidence type="ECO:0000256" key="8">
    <source>
        <dbReference type="ARBA" id="ARBA00023136"/>
    </source>
</evidence>
<dbReference type="InterPro" id="IPR050763">
    <property type="entry name" value="ABC_transporter_ATP-binding"/>
</dbReference>
<evidence type="ECO:0000313" key="10">
    <source>
        <dbReference type="EMBL" id="GAH03096.1"/>
    </source>
</evidence>
<comment type="similarity">
    <text evidence="2">Belongs to the ABC transporter superfamily.</text>
</comment>
<evidence type="ECO:0000256" key="6">
    <source>
        <dbReference type="ARBA" id="ARBA00022840"/>
    </source>
</evidence>
<comment type="subcellular location">
    <subcellularLocation>
        <location evidence="1">Cell membrane</location>
    </subcellularLocation>
</comment>
<keyword evidence="4" id="KW-1003">Cell membrane</keyword>
<keyword evidence="6" id="KW-0067">ATP-binding</keyword>
<name>X1C4V4_9ZZZZ</name>
<evidence type="ECO:0000256" key="2">
    <source>
        <dbReference type="ARBA" id="ARBA00005417"/>
    </source>
</evidence>
<evidence type="ECO:0000256" key="5">
    <source>
        <dbReference type="ARBA" id="ARBA00022741"/>
    </source>
</evidence>